<accession>A0A5Q2MNT1</accession>
<feature type="transmembrane region" description="Helical" evidence="1">
    <location>
        <begin position="98"/>
        <end position="118"/>
    </location>
</feature>
<feature type="transmembrane region" description="Helical" evidence="1">
    <location>
        <begin position="73"/>
        <end position="91"/>
    </location>
</feature>
<keyword evidence="1" id="KW-0812">Transmembrane</keyword>
<dbReference type="InterPro" id="IPR000045">
    <property type="entry name" value="Prepilin_IV_endopep_pep"/>
</dbReference>
<dbReference type="KEGG" id="aef:GEV26_10195"/>
<feature type="transmembrane region" description="Helical" evidence="1">
    <location>
        <begin position="6"/>
        <end position="25"/>
    </location>
</feature>
<gene>
    <name evidence="3" type="ORF">GEV26_10195</name>
</gene>
<evidence type="ECO:0000313" key="3">
    <source>
        <dbReference type="EMBL" id="QGG41700.1"/>
    </source>
</evidence>
<protein>
    <recommendedName>
        <fullName evidence="2">Prepilin type IV endopeptidase peptidase domain-containing protein</fullName>
    </recommendedName>
</protein>
<keyword evidence="4" id="KW-1185">Reference proteome</keyword>
<organism evidence="3 4">
    <name type="scientific">Aeromicrobium yanjiei</name>
    <dbReference type="NCBI Taxonomy" id="2662028"/>
    <lineage>
        <taxon>Bacteria</taxon>
        <taxon>Bacillati</taxon>
        <taxon>Actinomycetota</taxon>
        <taxon>Actinomycetes</taxon>
        <taxon>Propionibacteriales</taxon>
        <taxon>Nocardioidaceae</taxon>
        <taxon>Aeromicrobium</taxon>
    </lineage>
</organism>
<feature type="transmembrane region" description="Helical" evidence="1">
    <location>
        <begin position="208"/>
        <end position="226"/>
    </location>
</feature>
<feature type="transmembrane region" description="Helical" evidence="1">
    <location>
        <begin position="124"/>
        <end position="142"/>
    </location>
</feature>
<evidence type="ECO:0000259" key="2">
    <source>
        <dbReference type="Pfam" id="PF01478"/>
    </source>
</evidence>
<dbReference type="Proteomes" id="UP000392064">
    <property type="component" value="Chromosome"/>
</dbReference>
<dbReference type="Pfam" id="PF01478">
    <property type="entry name" value="Peptidase_A24"/>
    <property type="match status" value="1"/>
</dbReference>
<dbReference type="RefSeq" id="WP_153652966.1">
    <property type="nucleotide sequence ID" value="NZ_CP045737.1"/>
</dbReference>
<dbReference type="GO" id="GO:0004190">
    <property type="term" value="F:aspartic-type endopeptidase activity"/>
    <property type="evidence" value="ECO:0007669"/>
    <property type="project" value="InterPro"/>
</dbReference>
<feature type="transmembrane region" description="Helical" evidence="1">
    <location>
        <begin position="37"/>
        <end position="67"/>
    </location>
</feature>
<feature type="domain" description="Prepilin type IV endopeptidase peptidase" evidence="2">
    <location>
        <begin position="84"/>
        <end position="193"/>
    </location>
</feature>
<evidence type="ECO:0000256" key="1">
    <source>
        <dbReference type="SAM" id="Phobius"/>
    </source>
</evidence>
<feature type="transmembrane region" description="Helical" evidence="1">
    <location>
        <begin position="149"/>
        <end position="171"/>
    </location>
</feature>
<feature type="transmembrane region" description="Helical" evidence="1">
    <location>
        <begin position="177"/>
        <end position="196"/>
    </location>
</feature>
<keyword evidence="1" id="KW-1133">Transmembrane helix</keyword>
<dbReference type="AlphaFoldDB" id="A0A5Q2MNT1"/>
<evidence type="ECO:0000313" key="4">
    <source>
        <dbReference type="Proteomes" id="UP000392064"/>
    </source>
</evidence>
<dbReference type="GO" id="GO:0016020">
    <property type="term" value="C:membrane"/>
    <property type="evidence" value="ECO:0007669"/>
    <property type="project" value="InterPro"/>
</dbReference>
<proteinExistence type="predicted"/>
<name>A0A5Q2MNT1_9ACTN</name>
<keyword evidence="1" id="KW-0472">Membrane</keyword>
<dbReference type="EMBL" id="CP045737">
    <property type="protein sequence ID" value="QGG41700.1"/>
    <property type="molecule type" value="Genomic_DNA"/>
</dbReference>
<reference evidence="3 4" key="1">
    <citation type="submission" date="2019-11" db="EMBL/GenBank/DDBJ databases">
        <authorList>
            <person name="Li J."/>
        </authorList>
    </citation>
    <scope>NUCLEOTIDE SEQUENCE [LARGE SCALE GENOMIC DNA]</scope>
    <source>
        <strain evidence="3 4">MF47</strain>
    </source>
</reference>
<sequence length="229" mass="23815">MTVALAVVVAALIGAAGPLVLRRLPEPPEPDRDPDKIAYAVLAARPLVSWALAAAAAPMAGVAAWAIDDPELVPVWVLVTGVGSWLAYIDWHTRLLPFAVVSRLYLGTLLLVAVGALLLGDPDVLVHAIVANVVVYVIFRVLHWAGSRFFGGAFGYGDVRLSGVLALALGALGRSEVLVGIYAGFVLGAVLGVVLARLRIVDPQGYAFGPYMVAGAVIGTAWGPVVHAT</sequence>